<dbReference type="SUPFAM" id="SSF51445">
    <property type="entry name" value="(Trans)glycosidases"/>
    <property type="match status" value="1"/>
</dbReference>
<evidence type="ECO:0000256" key="5">
    <source>
        <dbReference type="PROSITE-ProRule" id="PRU10061"/>
    </source>
</evidence>
<dbReference type="PROSITE" id="PS51760">
    <property type="entry name" value="GH10_2"/>
    <property type="match status" value="1"/>
</dbReference>
<evidence type="ECO:0000259" key="8">
    <source>
        <dbReference type="PROSITE" id="PS51760"/>
    </source>
</evidence>
<feature type="active site" description="Nucleophile" evidence="5">
    <location>
        <position position="266"/>
    </location>
</feature>
<dbReference type="PROSITE" id="PS00591">
    <property type="entry name" value="GH10_1"/>
    <property type="match status" value="1"/>
</dbReference>
<sequence>MHTKNYLLLLAIVCLYACGSPSTPEEQAETTPPTISTAFADQFVVGAALGGSHINGTDTLGQALVAREYNTITPENMMKWEEINPRPGVFNWADPDAFVAFGEENDMFIVGHALVWHSQLSDYVKEITDPELLLAEMKTHIDAVAGRYKGRIDGWDVVNEALNEDGSLRESHFYKVLGEDYLTEAFKMAAAAAGPETKLYYNDYNMWNADKREGAIRMIEKIRANGGRVDGIGMQAHYSVAGPSIDTIEQSIVAYEKAGLPIMMTELDVTVLPNPWDLVGAEVSQNFENSPYMNPFPDALPDSMQTVLADRYEDLFRLYLKHADNIERITFWGVNDGHSWLNGWPISGRTNYPLLFDRSYQKKPVYDRVLSLNPDGKKSGNYNYQKQANEVN</sequence>
<dbReference type="PANTHER" id="PTHR31490">
    <property type="entry name" value="GLYCOSYL HYDROLASE"/>
    <property type="match status" value="1"/>
</dbReference>
<dbReference type="EMBL" id="FOFB01000007">
    <property type="protein sequence ID" value="SEQ23325.1"/>
    <property type="molecule type" value="Genomic_DNA"/>
</dbReference>
<evidence type="ECO:0000256" key="4">
    <source>
        <dbReference type="ARBA" id="ARBA00023326"/>
    </source>
</evidence>
<accession>A0A1H9ECD4</accession>
<dbReference type="InterPro" id="IPR044846">
    <property type="entry name" value="GH10"/>
</dbReference>
<dbReference type="InterPro" id="IPR031158">
    <property type="entry name" value="GH10_AS"/>
</dbReference>
<evidence type="ECO:0000256" key="2">
    <source>
        <dbReference type="ARBA" id="ARBA00023277"/>
    </source>
</evidence>
<evidence type="ECO:0000256" key="6">
    <source>
        <dbReference type="RuleBase" id="RU361174"/>
    </source>
</evidence>
<keyword evidence="7" id="KW-0732">Signal</keyword>
<dbReference type="PANTHER" id="PTHR31490:SF90">
    <property type="entry name" value="ENDO-1,4-BETA-XYLANASE A"/>
    <property type="match status" value="1"/>
</dbReference>
<keyword evidence="3 6" id="KW-0326">Glycosidase</keyword>
<dbReference type="RefSeq" id="WP_090167065.1">
    <property type="nucleotide sequence ID" value="NZ_FOFB01000007.1"/>
</dbReference>
<dbReference type="InterPro" id="IPR017853">
    <property type="entry name" value="GH"/>
</dbReference>
<dbReference type="Pfam" id="PF00331">
    <property type="entry name" value="Glyco_hydro_10"/>
    <property type="match status" value="1"/>
</dbReference>
<keyword evidence="1 6" id="KW-0378">Hydrolase</keyword>
<keyword evidence="10" id="KW-1185">Reference proteome</keyword>
<dbReference type="GO" id="GO:0031176">
    <property type="term" value="F:endo-1,4-beta-xylanase activity"/>
    <property type="evidence" value="ECO:0007669"/>
    <property type="project" value="UniProtKB-EC"/>
</dbReference>
<evidence type="ECO:0000256" key="3">
    <source>
        <dbReference type="ARBA" id="ARBA00023295"/>
    </source>
</evidence>
<gene>
    <name evidence="9" type="ORF">SAMN05444359_10727</name>
</gene>
<keyword evidence="2 6" id="KW-0119">Carbohydrate metabolism</keyword>
<evidence type="ECO:0000313" key="10">
    <source>
        <dbReference type="Proteomes" id="UP000199021"/>
    </source>
</evidence>
<dbReference type="GO" id="GO:0045493">
    <property type="term" value="P:xylan catabolic process"/>
    <property type="evidence" value="ECO:0007669"/>
    <property type="project" value="UniProtKB-KW"/>
</dbReference>
<comment type="similarity">
    <text evidence="6">Belongs to the glycosyl hydrolase 10 (cellulase F) family.</text>
</comment>
<organism evidence="9 10">
    <name type="scientific">Neolewinella agarilytica</name>
    <dbReference type="NCBI Taxonomy" id="478744"/>
    <lineage>
        <taxon>Bacteria</taxon>
        <taxon>Pseudomonadati</taxon>
        <taxon>Bacteroidota</taxon>
        <taxon>Saprospiria</taxon>
        <taxon>Saprospirales</taxon>
        <taxon>Lewinellaceae</taxon>
        <taxon>Neolewinella</taxon>
    </lineage>
</organism>
<proteinExistence type="inferred from homology"/>
<comment type="catalytic activity">
    <reaction evidence="6">
        <text>Endohydrolysis of (1-&gt;4)-beta-D-xylosidic linkages in xylans.</text>
        <dbReference type="EC" id="3.2.1.8"/>
    </reaction>
</comment>
<dbReference type="Proteomes" id="UP000199021">
    <property type="component" value="Unassembled WGS sequence"/>
</dbReference>
<dbReference type="PRINTS" id="PR00134">
    <property type="entry name" value="GLHYDRLASE10"/>
</dbReference>
<protein>
    <recommendedName>
        <fullName evidence="6">Beta-xylanase</fullName>
        <ecNumber evidence="6">3.2.1.8</ecNumber>
    </recommendedName>
</protein>
<dbReference type="EC" id="3.2.1.8" evidence="6"/>
<reference evidence="10" key="1">
    <citation type="submission" date="2016-10" db="EMBL/GenBank/DDBJ databases">
        <authorList>
            <person name="Varghese N."/>
            <person name="Submissions S."/>
        </authorList>
    </citation>
    <scope>NUCLEOTIDE SEQUENCE [LARGE SCALE GENOMIC DNA]</scope>
    <source>
        <strain evidence="10">DSM 24740</strain>
    </source>
</reference>
<evidence type="ECO:0000256" key="1">
    <source>
        <dbReference type="ARBA" id="ARBA00022801"/>
    </source>
</evidence>
<feature type="domain" description="GH10" evidence="8">
    <location>
        <begin position="29"/>
        <end position="372"/>
    </location>
</feature>
<keyword evidence="4 6" id="KW-0624">Polysaccharide degradation</keyword>
<name>A0A1H9ECD4_9BACT</name>
<evidence type="ECO:0000256" key="7">
    <source>
        <dbReference type="SAM" id="SignalP"/>
    </source>
</evidence>
<dbReference type="InterPro" id="IPR001000">
    <property type="entry name" value="GH10_dom"/>
</dbReference>
<feature type="signal peptide" evidence="7">
    <location>
        <begin position="1"/>
        <end position="19"/>
    </location>
</feature>
<feature type="chain" id="PRO_5011508945" description="Beta-xylanase" evidence="7">
    <location>
        <begin position="20"/>
        <end position="392"/>
    </location>
</feature>
<dbReference type="AlphaFoldDB" id="A0A1H9ECD4"/>
<dbReference type="Gene3D" id="3.20.20.80">
    <property type="entry name" value="Glycosidases"/>
    <property type="match status" value="1"/>
</dbReference>
<keyword evidence="9" id="KW-0858">Xylan degradation</keyword>
<dbReference type="SMART" id="SM00633">
    <property type="entry name" value="Glyco_10"/>
    <property type="match status" value="1"/>
</dbReference>
<evidence type="ECO:0000313" key="9">
    <source>
        <dbReference type="EMBL" id="SEQ23325.1"/>
    </source>
</evidence>
<dbReference type="OrthoDB" id="9809277at2"/>
<dbReference type="InParanoid" id="A0A1H9ECD4"/>
<dbReference type="STRING" id="478744.SAMN05444359_10727"/>